<keyword evidence="2" id="KW-1133">Transmembrane helix</keyword>
<dbReference type="KEGG" id="hir:HETIRDRAFT_310571"/>
<reference evidence="3 4" key="1">
    <citation type="journal article" date="2012" name="New Phytol.">
        <title>Insight into trade-off between wood decay and parasitism from the genome of a fungal forest pathogen.</title>
        <authorList>
            <person name="Olson A."/>
            <person name="Aerts A."/>
            <person name="Asiegbu F."/>
            <person name="Belbahri L."/>
            <person name="Bouzid O."/>
            <person name="Broberg A."/>
            <person name="Canback B."/>
            <person name="Coutinho P.M."/>
            <person name="Cullen D."/>
            <person name="Dalman K."/>
            <person name="Deflorio G."/>
            <person name="van Diepen L.T."/>
            <person name="Dunand C."/>
            <person name="Duplessis S."/>
            <person name="Durling M."/>
            <person name="Gonthier P."/>
            <person name="Grimwood J."/>
            <person name="Fossdal C.G."/>
            <person name="Hansson D."/>
            <person name="Henrissat B."/>
            <person name="Hietala A."/>
            <person name="Himmelstrand K."/>
            <person name="Hoffmeister D."/>
            <person name="Hogberg N."/>
            <person name="James T.Y."/>
            <person name="Karlsson M."/>
            <person name="Kohler A."/>
            <person name="Kues U."/>
            <person name="Lee Y.H."/>
            <person name="Lin Y.C."/>
            <person name="Lind M."/>
            <person name="Lindquist E."/>
            <person name="Lombard V."/>
            <person name="Lucas S."/>
            <person name="Lunden K."/>
            <person name="Morin E."/>
            <person name="Murat C."/>
            <person name="Park J."/>
            <person name="Raffaello T."/>
            <person name="Rouze P."/>
            <person name="Salamov A."/>
            <person name="Schmutz J."/>
            <person name="Solheim H."/>
            <person name="Stahlberg J."/>
            <person name="Velez H."/>
            <person name="de Vries R.P."/>
            <person name="Wiebenga A."/>
            <person name="Woodward S."/>
            <person name="Yakovlev I."/>
            <person name="Garbelotto M."/>
            <person name="Martin F."/>
            <person name="Grigoriev I.V."/>
            <person name="Stenlid J."/>
        </authorList>
    </citation>
    <scope>NUCLEOTIDE SEQUENCE [LARGE SCALE GENOMIC DNA]</scope>
    <source>
        <strain evidence="3 4">TC 32-1</strain>
    </source>
</reference>
<evidence type="ECO:0000313" key="3">
    <source>
        <dbReference type="EMBL" id="ETW85241.1"/>
    </source>
</evidence>
<sequence>MSSWLLFSLYLARSLDFYTLVQLVNFALLVILTLLFVLVLLSANHSGLLGPSRVTTSFQCICCYSPSRKRNSSCASPHQFAPRSRRAA</sequence>
<keyword evidence="2" id="KW-0812">Transmembrane</keyword>
<gene>
    <name evidence="3" type="ORF">HETIRDRAFT_310571</name>
</gene>
<organism evidence="3 4">
    <name type="scientific">Heterobasidion irregulare (strain TC 32-1)</name>
    <dbReference type="NCBI Taxonomy" id="747525"/>
    <lineage>
        <taxon>Eukaryota</taxon>
        <taxon>Fungi</taxon>
        <taxon>Dikarya</taxon>
        <taxon>Basidiomycota</taxon>
        <taxon>Agaricomycotina</taxon>
        <taxon>Agaricomycetes</taxon>
        <taxon>Russulales</taxon>
        <taxon>Bondarzewiaceae</taxon>
        <taxon>Heterobasidion</taxon>
        <taxon>Heterobasidion annosum species complex</taxon>
    </lineage>
</organism>
<evidence type="ECO:0000256" key="2">
    <source>
        <dbReference type="SAM" id="Phobius"/>
    </source>
</evidence>
<dbReference type="InParanoid" id="W4KJK1"/>
<protein>
    <submittedName>
        <fullName evidence="3">Uncharacterized protein</fullName>
    </submittedName>
</protein>
<dbReference type="GeneID" id="20669788"/>
<keyword evidence="4" id="KW-1185">Reference proteome</keyword>
<dbReference type="EMBL" id="KI925455">
    <property type="protein sequence ID" value="ETW85241.1"/>
    <property type="molecule type" value="Genomic_DNA"/>
</dbReference>
<dbReference type="Proteomes" id="UP000030671">
    <property type="component" value="Unassembled WGS sequence"/>
</dbReference>
<accession>W4KJK1</accession>
<proteinExistence type="predicted"/>
<keyword evidence="2" id="KW-0472">Membrane</keyword>
<dbReference type="HOGENOM" id="CLU_2469363_0_0_1"/>
<evidence type="ECO:0000313" key="4">
    <source>
        <dbReference type="Proteomes" id="UP000030671"/>
    </source>
</evidence>
<feature type="region of interest" description="Disordered" evidence="1">
    <location>
        <begin position="67"/>
        <end position="88"/>
    </location>
</feature>
<name>W4KJK1_HETIT</name>
<evidence type="ECO:0000256" key="1">
    <source>
        <dbReference type="SAM" id="MobiDB-lite"/>
    </source>
</evidence>
<dbReference type="AlphaFoldDB" id="W4KJK1"/>
<dbReference type="RefSeq" id="XP_009542114.1">
    <property type="nucleotide sequence ID" value="XM_009543819.1"/>
</dbReference>
<feature type="transmembrane region" description="Helical" evidence="2">
    <location>
        <begin position="20"/>
        <end position="43"/>
    </location>
</feature>